<dbReference type="Gene3D" id="3.30.2410.10">
    <property type="entry name" value="Hect, E3 ligase catalytic domain"/>
    <property type="match status" value="1"/>
</dbReference>
<keyword evidence="11" id="KW-1185">Reference proteome</keyword>
<dbReference type="SMART" id="SM00119">
    <property type="entry name" value="HECTc"/>
    <property type="match status" value="1"/>
</dbReference>
<dbReference type="Proteomes" id="UP000597762">
    <property type="component" value="Unassembled WGS sequence"/>
</dbReference>
<dbReference type="InterPro" id="IPR035983">
    <property type="entry name" value="Hect_E3_ubiquitin_ligase"/>
</dbReference>
<dbReference type="SUPFAM" id="SSF56204">
    <property type="entry name" value="Hect, E3 ligase catalytic domain"/>
    <property type="match status" value="1"/>
</dbReference>
<comment type="caution">
    <text evidence="10">The sequence shown here is derived from an EMBL/GenBank/DDBJ whole genome shotgun (WGS) entry which is preliminary data.</text>
</comment>
<feature type="compositionally biased region" description="Basic residues" evidence="8">
    <location>
        <begin position="87"/>
        <end position="96"/>
    </location>
</feature>
<evidence type="ECO:0000313" key="10">
    <source>
        <dbReference type="EMBL" id="CAE1250212.1"/>
    </source>
</evidence>
<dbReference type="FunFam" id="3.30.2160.10:FF:000004">
    <property type="entry name" value="probable E3 ubiquitin-protein ligase HERC4 isoform X1"/>
    <property type="match status" value="1"/>
</dbReference>
<dbReference type="Gene3D" id="3.30.2160.10">
    <property type="entry name" value="Hect, E3 ligase catalytic domain"/>
    <property type="match status" value="1"/>
</dbReference>
<dbReference type="CDD" id="cd00078">
    <property type="entry name" value="HECTc"/>
    <property type="match status" value="1"/>
</dbReference>
<accession>A0A812C0A5</accession>
<feature type="active site" description="Glycyl thioester intermediate" evidence="7">
    <location>
        <position position="767"/>
    </location>
</feature>
<keyword evidence="6 7" id="KW-0833">Ubl conjugation pathway</keyword>
<keyword evidence="4" id="KW-0963">Cytoplasm</keyword>
<protein>
    <recommendedName>
        <fullName evidence="3">HECT-type E3 ubiquitin transferase</fullName>
        <ecNumber evidence="3">2.3.2.26</ecNumber>
    </recommendedName>
</protein>
<feature type="region of interest" description="Disordered" evidence="8">
    <location>
        <begin position="49"/>
        <end position="139"/>
    </location>
</feature>
<dbReference type="GO" id="GO:0005737">
    <property type="term" value="C:cytoplasm"/>
    <property type="evidence" value="ECO:0007669"/>
    <property type="project" value="UniProtKB-SubCell"/>
</dbReference>
<evidence type="ECO:0000256" key="1">
    <source>
        <dbReference type="ARBA" id="ARBA00000885"/>
    </source>
</evidence>
<dbReference type="InterPro" id="IPR044611">
    <property type="entry name" value="E3A/B/C-like"/>
</dbReference>
<feature type="domain" description="HECT" evidence="9">
    <location>
        <begin position="460"/>
        <end position="799"/>
    </location>
</feature>
<evidence type="ECO:0000256" key="7">
    <source>
        <dbReference type="PROSITE-ProRule" id="PRU00104"/>
    </source>
</evidence>
<dbReference type="PANTHER" id="PTHR45700">
    <property type="entry name" value="UBIQUITIN-PROTEIN LIGASE E3C"/>
    <property type="match status" value="1"/>
</dbReference>
<organism evidence="10 11">
    <name type="scientific">Acanthosepion pharaonis</name>
    <name type="common">Pharaoh cuttlefish</name>
    <name type="synonym">Sepia pharaonis</name>
    <dbReference type="NCBI Taxonomy" id="158019"/>
    <lineage>
        <taxon>Eukaryota</taxon>
        <taxon>Metazoa</taxon>
        <taxon>Spiralia</taxon>
        <taxon>Lophotrochozoa</taxon>
        <taxon>Mollusca</taxon>
        <taxon>Cephalopoda</taxon>
        <taxon>Coleoidea</taxon>
        <taxon>Decapodiformes</taxon>
        <taxon>Sepiida</taxon>
        <taxon>Sepiina</taxon>
        <taxon>Sepiidae</taxon>
        <taxon>Acanthosepion</taxon>
    </lineage>
</organism>
<dbReference type="EMBL" id="CAHIKZ030001035">
    <property type="protein sequence ID" value="CAE1250212.1"/>
    <property type="molecule type" value="Genomic_DNA"/>
</dbReference>
<comment type="catalytic activity">
    <reaction evidence="1">
        <text>S-ubiquitinyl-[E2 ubiquitin-conjugating enzyme]-L-cysteine + [acceptor protein]-L-lysine = [E2 ubiquitin-conjugating enzyme]-L-cysteine + N(6)-ubiquitinyl-[acceptor protein]-L-lysine.</text>
        <dbReference type="EC" id="2.3.2.26"/>
    </reaction>
</comment>
<evidence type="ECO:0000256" key="3">
    <source>
        <dbReference type="ARBA" id="ARBA00012485"/>
    </source>
</evidence>
<evidence type="ECO:0000256" key="6">
    <source>
        <dbReference type="ARBA" id="ARBA00022786"/>
    </source>
</evidence>
<evidence type="ECO:0000256" key="4">
    <source>
        <dbReference type="ARBA" id="ARBA00022490"/>
    </source>
</evidence>
<dbReference type="PROSITE" id="PS50237">
    <property type="entry name" value="HECT"/>
    <property type="match status" value="1"/>
</dbReference>
<keyword evidence="5 10" id="KW-0808">Transferase</keyword>
<dbReference type="AlphaFoldDB" id="A0A812C0A5"/>
<dbReference type="Pfam" id="PF00632">
    <property type="entry name" value="HECT"/>
    <property type="match status" value="1"/>
</dbReference>
<reference evidence="10" key="1">
    <citation type="submission" date="2021-01" db="EMBL/GenBank/DDBJ databases">
        <authorList>
            <person name="Li R."/>
            <person name="Bekaert M."/>
        </authorList>
    </citation>
    <scope>NUCLEOTIDE SEQUENCE</scope>
    <source>
        <strain evidence="10">Farmed</strain>
    </source>
</reference>
<gene>
    <name evidence="10" type="ORF">SPHA_26995</name>
</gene>
<name>A0A812C0A5_ACAPH</name>
<evidence type="ECO:0000256" key="5">
    <source>
        <dbReference type="ARBA" id="ARBA00022679"/>
    </source>
</evidence>
<sequence>MMCKTFASSFSSFCTSIHFQKEIAFFSFQCERRPLDMLSSLLRQALPPRLHSRRSTASATTPSSSSASTPMLPKQPSHSTTPTPSIPHRRRRRRHRNTELPPIAPDATKAETLSAYAPHSEEGSEKNAGNPPAAKQTPSMHLIKARQLKYLSEIEPETLREMFYVGKSSSQWKEMKEYCLTIFESFNNMVAIFKVKDLGTSYLSSDCILRKEMLDVTYDLITELPSEIQRLILKSIVNCLLTDRRTSSTDSLRAYYILLLNPMFDSTQTFGIFAHLLRQVASLTDQEHHYLVHWIKELQSTEFKSIINRLNSFITWKMFPNRPQDLPHPSKCTWWVPSAVKVMALFNAANNLVRPHIVPFEDFYNNSLERCDLLSEYYKWQNVYSHGGFSFCQYPFILSIGAKRSILQRDSEQQMIVMARKSLVDNVQKRQLPDIGMLFLNLKVRRSNLVSDSLNEIASKQSELKKKLKVTFAGEPGLDMGGLTKEWFLLLIRQIFDPDYGMFTFDKKAGVYWFSSAPCTNYQEFRLVGVLMGLAVYNSIMLDIRFPACCYKKLLSPAVVPYNNPKMPVGVAQLTLQDLQLVHPDIANGLKELLEYEGDVQEDFGLTFQVSYTELGCVKTHPLKTNGENIFVTNSNRGGYVQLYVDWILNKSVYEMFKEFYHGFHSVCASNALIMLRPEEVEMLVCGCPTLDLNELKAVATYDGYTSLDVTIKYFWDVVLKFPLEFQKKLLLFTTGSDRVPIGGTADMTFKITKVDDTSLLPMSHTCFNQLVLPTYKNKKTLRAKLLTAIQNAEGFGLE</sequence>
<dbReference type="GO" id="GO:0000209">
    <property type="term" value="P:protein polyubiquitination"/>
    <property type="evidence" value="ECO:0007669"/>
    <property type="project" value="InterPro"/>
</dbReference>
<dbReference type="EC" id="2.3.2.26" evidence="3"/>
<evidence type="ECO:0000259" key="9">
    <source>
        <dbReference type="PROSITE" id="PS50237"/>
    </source>
</evidence>
<evidence type="ECO:0000313" key="11">
    <source>
        <dbReference type="Proteomes" id="UP000597762"/>
    </source>
</evidence>
<dbReference type="InterPro" id="IPR000569">
    <property type="entry name" value="HECT_dom"/>
</dbReference>
<dbReference type="Gene3D" id="3.90.1750.10">
    <property type="entry name" value="Hect, E3 ligase catalytic domains"/>
    <property type="match status" value="1"/>
</dbReference>
<keyword evidence="10" id="KW-0012">Acyltransferase</keyword>
<proteinExistence type="predicted"/>
<dbReference type="FunFam" id="3.30.2410.10:FF:000003">
    <property type="entry name" value="probable E3 ubiquitin-protein ligase HERC4 isoform X1"/>
    <property type="match status" value="1"/>
</dbReference>
<evidence type="ECO:0000256" key="8">
    <source>
        <dbReference type="SAM" id="MobiDB-lite"/>
    </source>
</evidence>
<feature type="compositionally biased region" description="Low complexity" evidence="8">
    <location>
        <begin position="55"/>
        <end position="70"/>
    </location>
</feature>
<dbReference type="GO" id="GO:0061630">
    <property type="term" value="F:ubiquitin protein ligase activity"/>
    <property type="evidence" value="ECO:0007669"/>
    <property type="project" value="UniProtKB-EC"/>
</dbReference>
<evidence type="ECO:0000256" key="2">
    <source>
        <dbReference type="ARBA" id="ARBA00004496"/>
    </source>
</evidence>
<dbReference type="PANTHER" id="PTHR45700:SF9">
    <property type="entry name" value="HECT-TYPE E3 UBIQUITIN TRANSFERASE"/>
    <property type="match status" value="1"/>
</dbReference>
<dbReference type="OrthoDB" id="5981550at2759"/>
<comment type="subcellular location">
    <subcellularLocation>
        <location evidence="2">Cytoplasm</location>
    </subcellularLocation>
</comment>